<dbReference type="Proteomes" id="UP001057520">
    <property type="component" value="Chromosome"/>
</dbReference>
<feature type="compositionally biased region" description="Acidic residues" evidence="1">
    <location>
        <begin position="61"/>
        <end position="73"/>
    </location>
</feature>
<keyword evidence="4" id="KW-1185">Reference proteome</keyword>
<protein>
    <submittedName>
        <fullName evidence="3">Uncharacterized protein</fullName>
    </submittedName>
</protein>
<feature type="region of interest" description="Disordered" evidence="1">
    <location>
        <begin position="50"/>
        <end position="73"/>
    </location>
</feature>
<keyword evidence="2" id="KW-0472">Membrane</keyword>
<accession>A0ABY4ZQE0</accession>
<evidence type="ECO:0000256" key="2">
    <source>
        <dbReference type="SAM" id="Phobius"/>
    </source>
</evidence>
<reference evidence="3 4" key="1">
    <citation type="submission" date="2022-04" db="EMBL/GenBank/DDBJ databases">
        <title>Genome sequence of soybean root-associated Caulobacter segnis RL271.</title>
        <authorList>
            <person name="Longley R."/>
            <person name="Bonito G."/>
            <person name="Trigodet F."/>
            <person name="Crosson S."/>
            <person name="Fiebig A."/>
        </authorList>
    </citation>
    <scope>NUCLEOTIDE SEQUENCE [LARGE SCALE GENOMIC DNA]</scope>
    <source>
        <strain evidence="3 4">RL271</strain>
    </source>
</reference>
<evidence type="ECO:0000313" key="4">
    <source>
        <dbReference type="Proteomes" id="UP001057520"/>
    </source>
</evidence>
<gene>
    <name evidence="3" type="ORF">MZV50_20430</name>
</gene>
<evidence type="ECO:0000256" key="1">
    <source>
        <dbReference type="SAM" id="MobiDB-lite"/>
    </source>
</evidence>
<sequence>MSQTTLILIALAALVIPLGVWLIRAARRSRGAFAPLVGMLMLLGAFYPPDPPPPPPAESVASDEDDEPKDPVG</sequence>
<proteinExistence type="predicted"/>
<keyword evidence="2" id="KW-1133">Transmembrane helix</keyword>
<evidence type="ECO:0000313" key="3">
    <source>
        <dbReference type="EMBL" id="USQ94906.1"/>
    </source>
</evidence>
<organism evidence="3 4">
    <name type="scientific">Caulobacter segnis</name>
    <dbReference type="NCBI Taxonomy" id="88688"/>
    <lineage>
        <taxon>Bacteria</taxon>
        <taxon>Pseudomonadati</taxon>
        <taxon>Pseudomonadota</taxon>
        <taxon>Alphaproteobacteria</taxon>
        <taxon>Caulobacterales</taxon>
        <taxon>Caulobacteraceae</taxon>
        <taxon>Caulobacter</taxon>
    </lineage>
</organism>
<feature type="transmembrane region" description="Helical" evidence="2">
    <location>
        <begin position="30"/>
        <end position="47"/>
    </location>
</feature>
<feature type="transmembrane region" description="Helical" evidence="2">
    <location>
        <begin position="6"/>
        <end position="23"/>
    </location>
</feature>
<keyword evidence="2" id="KW-0812">Transmembrane</keyword>
<dbReference type="EMBL" id="CP096040">
    <property type="protein sequence ID" value="USQ94906.1"/>
    <property type="molecule type" value="Genomic_DNA"/>
</dbReference>
<name>A0ABY4ZQE0_9CAUL</name>